<dbReference type="InterPro" id="IPR019180">
    <property type="entry name" value="Oxidoreductase-like_N"/>
</dbReference>
<reference evidence="2" key="1">
    <citation type="submission" date="2019-03" db="EMBL/GenBank/DDBJ databases">
        <title>Improved annotation for the trematode Fasciola hepatica.</title>
        <authorList>
            <person name="Choi Y.-J."/>
            <person name="Martin J."/>
            <person name="Mitreva M."/>
        </authorList>
    </citation>
    <scope>NUCLEOTIDE SEQUENCE [LARGE SCALE GENOMIC DNA]</scope>
</reference>
<dbReference type="AlphaFoldDB" id="A0A4E0RC17"/>
<dbReference type="PANTHER" id="PTHR21193">
    <property type="entry name" value="OXIDOREDUCTASE-LIKE DOMAIN-CONTAINING PROTEIN 1"/>
    <property type="match status" value="1"/>
</dbReference>
<evidence type="ECO:0000259" key="1">
    <source>
        <dbReference type="Pfam" id="PF09791"/>
    </source>
</evidence>
<dbReference type="Proteomes" id="UP000230066">
    <property type="component" value="Unassembled WGS sequence"/>
</dbReference>
<dbReference type="EMBL" id="JXXN02001371">
    <property type="protein sequence ID" value="THD24916.1"/>
    <property type="molecule type" value="Genomic_DNA"/>
</dbReference>
<evidence type="ECO:0000313" key="3">
    <source>
        <dbReference type="Proteomes" id="UP000230066"/>
    </source>
</evidence>
<comment type="caution">
    <text evidence="2">The sequence shown here is derived from an EMBL/GenBank/DDBJ whole genome shotgun (WGS) entry which is preliminary data.</text>
</comment>
<sequence length="104" mass="11903">MRFSPAILKIRINGHHTHRPPEPPEAGLCCGTGCQHCVWLTYADAVFDYYLSRATKATDQGQISRLFLQIRKELAKTEDPAIRSYLLTELALRFQKAQDEINRT</sequence>
<dbReference type="Pfam" id="PF09791">
    <property type="entry name" value="Oxidored-like"/>
    <property type="match status" value="1"/>
</dbReference>
<evidence type="ECO:0000313" key="2">
    <source>
        <dbReference type="EMBL" id="THD24916.1"/>
    </source>
</evidence>
<dbReference type="PANTHER" id="PTHR21193:SF3">
    <property type="entry name" value="OXIDOREDUCTASE-LIKE DOMAIN-CONTAINING PROTEIN 1"/>
    <property type="match status" value="1"/>
</dbReference>
<organism evidence="2 3">
    <name type="scientific">Fasciola hepatica</name>
    <name type="common">Liver fluke</name>
    <dbReference type="NCBI Taxonomy" id="6192"/>
    <lineage>
        <taxon>Eukaryota</taxon>
        <taxon>Metazoa</taxon>
        <taxon>Spiralia</taxon>
        <taxon>Lophotrochozoa</taxon>
        <taxon>Platyhelminthes</taxon>
        <taxon>Trematoda</taxon>
        <taxon>Digenea</taxon>
        <taxon>Plagiorchiida</taxon>
        <taxon>Echinostomata</taxon>
        <taxon>Echinostomatoidea</taxon>
        <taxon>Fasciolidae</taxon>
        <taxon>Fasciola</taxon>
    </lineage>
</organism>
<name>A0A4E0RC17_FASHE</name>
<dbReference type="GO" id="GO:0005739">
    <property type="term" value="C:mitochondrion"/>
    <property type="evidence" value="ECO:0007669"/>
    <property type="project" value="TreeGrafter"/>
</dbReference>
<accession>A0A4E0RC17</accession>
<dbReference type="InterPro" id="IPR039251">
    <property type="entry name" value="OXLD1"/>
</dbReference>
<keyword evidence="3" id="KW-1185">Reference proteome</keyword>
<proteinExistence type="predicted"/>
<protein>
    <recommendedName>
        <fullName evidence="1">Oxidoreductase-like domain-containing protein</fullName>
    </recommendedName>
</protein>
<feature type="domain" description="Oxidoreductase-like" evidence="1">
    <location>
        <begin position="14"/>
        <end position="54"/>
    </location>
</feature>
<gene>
    <name evidence="2" type="ORF">D915_003998</name>
</gene>